<dbReference type="Gene3D" id="3.40.50.720">
    <property type="entry name" value="NAD(P)-binding Rossmann-like Domain"/>
    <property type="match status" value="1"/>
</dbReference>
<name>F0RLI9_DEIPM</name>
<evidence type="ECO:0000259" key="9">
    <source>
        <dbReference type="Pfam" id="PF08125"/>
    </source>
</evidence>
<reference evidence="10 11" key="2">
    <citation type="journal article" date="2012" name="Stand. Genomic Sci.">
        <title>Complete genome sequence of the orange-red pigmented, radioresistant Deinococcus proteolyticus type strain (MRP(T)).</title>
        <authorList>
            <person name="Copeland A."/>
            <person name="Zeytun A."/>
            <person name="Yassawong M."/>
            <person name="Nolan M."/>
            <person name="Lucas S."/>
            <person name="Hammon N."/>
            <person name="Deshpande S."/>
            <person name="Cheng J.F."/>
            <person name="Han C."/>
            <person name="Tapia R."/>
            <person name="Goodwin L.A."/>
            <person name="Pitluck S."/>
            <person name="Mavromatis K."/>
            <person name="Liolios K."/>
            <person name="Pagani I."/>
            <person name="Ivanova N."/>
            <person name="Mikhailova N."/>
            <person name="Pati A."/>
            <person name="Chen A."/>
            <person name="Palaniappan K."/>
            <person name="Land M."/>
            <person name="Hauser L."/>
            <person name="Jeffries C.D."/>
            <person name="Brambilla E.M."/>
            <person name="Rohde M."/>
            <person name="Sikorski J."/>
            <person name="Pukall R."/>
            <person name="Goker M."/>
            <person name="Detter J.C."/>
            <person name="Woyke T."/>
            <person name="Bristow J."/>
            <person name="Eisen J.A."/>
            <person name="Markowitz V."/>
            <person name="Hugenholtz P."/>
            <person name="Kyrpides N.C."/>
            <person name="Klenk H.P."/>
            <person name="Lapidus A."/>
        </authorList>
    </citation>
    <scope>NUCLEOTIDE SEQUENCE [LARGE SCALE GENOMIC DNA]</scope>
    <source>
        <strain evidence="11">ATCC 35074 / DSM 20540 / JCM 6276 / NBRC 101906 / NCIMB 13154 / VKM Ac-1939 / CCM 2703 / MRP</strain>
    </source>
</reference>
<comment type="similarity">
    <text evidence="1 6">Belongs to the mannitol dehydrogenase family.</text>
</comment>
<dbReference type="SUPFAM" id="SSF51735">
    <property type="entry name" value="NAD(P)-binding Rossmann-fold domains"/>
    <property type="match status" value="1"/>
</dbReference>
<feature type="domain" description="Mannitol dehydrogenase C-terminal" evidence="9">
    <location>
        <begin position="231"/>
        <end position="405"/>
    </location>
</feature>
<dbReference type="InterPro" id="IPR023027">
    <property type="entry name" value="Mannitol_DH_CS"/>
</dbReference>
<evidence type="ECO:0000256" key="5">
    <source>
        <dbReference type="ARBA" id="ARBA00023027"/>
    </source>
</evidence>
<dbReference type="STRING" id="693977.Deipr_1781"/>
<dbReference type="HAMAP" id="MF_00196">
    <property type="entry name" value="Mannitol_dehydrog"/>
    <property type="match status" value="1"/>
</dbReference>
<dbReference type="InterPro" id="IPR036291">
    <property type="entry name" value="NAD(P)-bd_dom_sf"/>
</dbReference>
<dbReference type="HOGENOM" id="CLU_036089_2_0_0"/>
<dbReference type="Pfam" id="PF08125">
    <property type="entry name" value="Mannitol_dh_C"/>
    <property type="match status" value="1"/>
</dbReference>
<evidence type="ECO:0000259" key="8">
    <source>
        <dbReference type="Pfam" id="PF01232"/>
    </source>
</evidence>
<dbReference type="PANTHER" id="PTHR30524:SF0">
    <property type="entry name" value="ALTRONATE OXIDOREDUCTASE-RELATED"/>
    <property type="match status" value="1"/>
</dbReference>
<dbReference type="InterPro" id="IPR013328">
    <property type="entry name" value="6PGD_dom2"/>
</dbReference>
<dbReference type="EMBL" id="CP002536">
    <property type="protein sequence ID" value="ADY26913.1"/>
    <property type="molecule type" value="Genomic_DNA"/>
</dbReference>
<accession>F0RLI9</accession>
<gene>
    <name evidence="6" type="primary">mtlD</name>
    <name evidence="10" type="ordered locus">Deipr_1781</name>
</gene>
<dbReference type="SUPFAM" id="SSF48179">
    <property type="entry name" value="6-phosphogluconate dehydrogenase C-terminal domain-like"/>
    <property type="match status" value="1"/>
</dbReference>
<dbReference type="InterPro" id="IPR023028">
    <property type="entry name" value="Mannitol_1_phos_5_DH"/>
</dbReference>
<proteinExistence type="inferred from homology"/>
<dbReference type="Pfam" id="PF01232">
    <property type="entry name" value="Mannitol_dh"/>
    <property type="match status" value="1"/>
</dbReference>
<evidence type="ECO:0000256" key="3">
    <source>
        <dbReference type="ARBA" id="ARBA00016219"/>
    </source>
</evidence>
<evidence type="ECO:0000256" key="7">
    <source>
        <dbReference type="SAM" id="MobiDB-lite"/>
    </source>
</evidence>
<dbReference type="EC" id="1.1.1.17" evidence="2 6"/>
<reference evidence="11" key="1">
    <citation type="submission" date="2011-02" db="EMBL/GenBank/DDBJ databases">
        <title>The complete sequence of chromosome of Deinococcus proteolyticus DSM 20540.</title>
        <authorList>
            <consortium name="US DOE Joint Genome Institute (JGI-PGF)"/>
            <person name="Lucas S."/>
            <person name="Copeland A."/>
            <person name="Lapidus A."/>
            <person name="Bruce D."/>
            <person name="Goodwin L."/>
            <person name="Pitluck S."/>
            <person name="Kyrpides N."/>
            <person name="Mavromatis K."/>
            <person name="Pagani I."/>
            <person name="Ivanova N."/>
            <person name="Ovchinnikova G."/>
            <person name="Zeytun A."/>
            <person name="Detter J.C."/>
            <person name="Han C."/>
            <person name="Land M."/>
            <person name="Hauser L."/>
            <person name="Markowitz V."/>
            <person name="Cheng J.-F."/>
            <person name="Hugenholtz P."/>
            <person name="Woyke T."/>
            <person name="Wu D."/>
            <person name="Pukall R."/>
            <person name="Steenblock K."/>
            <person name="Brambilla E."/>
            <person name="Klenk H.-P."/>
            <person name="Eisen J.A."/>
        </authorList>
    </citation>
    <scope>NUCLEOTIDE SEQUENCE [LARGE SCALE GENOMIC DNA]</scope>
    <source>
        <strain evidence="11">ATCC 35074 / DSM 20540 / JCM 6276 / NBRC 101906 / NCIMB 13154 / VKM Ac-1939 / CCM 2703 / MRP</strain>
    </source>
</reference>
<dbReference type="InterPro" id="IPR013118">
    <property type="entry name" value="Mannitol_DH_C"/>
</dbReference>
<sequence length="410" mass="43717">MTQAHQTASQPAQASQAQETQMHGARPNSGKVALHFGAGNIGRGFIGALLAQSGYRVIFADINEQVITALREQGEYDIHILDQNARTEHISGVSGILSSGPELVPTIASADLITTAVGPNVLKVIAPTLARGIEARAAAGAGPLNIIACENKVGASSFLRDEVLGHIGGAGRTYLEQNVGFPNASVDRIVPPFQGENLLDVGVEDFHEWYVEGPGFRGDIPQIEGMKVTDDLMAYVQRKLYTLNTGHAIAAYLGSLRGLDTVASAMADQQTAEQVRAAMQQSGAALVQTHGFGAQEHAEYIGRIEQRFKNPHIHDEVTRVGREPIRKLGPQERLIGPARMARDLGLPADALLRGAAAALHFRSAEDSQAQEMQAALERDGLAATVAALTGLPESDPMHAEILRQYAELEG</sequence>
<dbReference type="KEGG" id="dpt:Deipr_1781"/>
<evidence type="ECO:0000313" key="10">
    <source>
        <dbReference type="EMBL" id="ADY26913.1"/>
    </source>
</evidence>
<keyword evidence="5 6" id="KW-0520">NAD</keyword>
<dbReference type="GO" id="GO:0019592">
    <property type="term" value="P:mannitol catabolic process"/>
    <property type="evidence" value="ECO:0007669"/>
    <property type="project" value="TreeGrafter"/>
</dbReference>
<feature type="domain" description="Mannitol dehydrogenase N-terminal" evidence="8">
    <location>
        <begin position="33"/>
        <end position="225"/>
    </location>
</feature>
<dbReference type="PRINTS" id="PR00084">
    <property type="entry name" value="MTLDHDRGNASE"/>
</dbReference>
<feature type="region of interest" description="Disordered" evidence="7">
    <location>
        <begin position="1"/>
        <end position="29"/>
    </location>
</feature>
<comment type="catalytic activity">
    <reaction evidence="6">
        <text>D-mannitol 1-phosphate + NAD(+) = beta-D-fructose 6-phosphate + NADH + H(+)</text>
        <dbReference type="Rhea" id="RHEA:19661"/>
        <dbReference type="ChEBI" id="CHEBI:15378"/>
        <dbReference type="ChEBI" id="CHEBI:57540"/>
        <dbReference type="ChEBI" id="CHEBI:57634"/>
        <dbReference type="ChEBI" id="CHEBI:57945"/>
        <dbReference type="ChEBI" id="CHEBI:61381"/>
        <dbReference type="EC" id="1.1.1.17"/>
    </reaction>
</comment>
<dbReference type="InterPro" id="IPR013131">
    <property type="entry name" value="Mannitol_DH_N"/>
</dbReference>
<feature type="binding site" evidence="6">
    <location>
        <begin position="33"/>
        <end position="44"/>
    </location>
    <ligand>
        <name>NAD(+)</name>
        <dbReference type="ChEBI" id="CHEBI:57540"/>
    </ligand>
</feature>
<evidence type="ECO:0000313" key="11">
    <source>
        <dbReference type="Proteomes" id="UP000007718"/>
    </source>
</evidence>
<dbReference type="InterPro" id="IPR008927">
    <property type="entry name" value="6-PGluconate_DH-like_C_sf"/>
</dbReference>
<evidence type="ECO:0000256" key="6">
    <source>
        <dbReference type="HAMAP-Rule" id="MF_00196"/>
    </source>
</evidence>
<dbReference type="PROSITE" id="PS00974">
    <property type="entry name" value="MANNITOL_DHGENASE"/>
    <property type="match status" value="1"/>
</dbReference>
<evidence type="ECO:0000256" key="1">
    <source>
        <dbReference type="ARBA" id="ARBA00006541"/>
    </source>
</evidence>
<dbReference type="Gene3D" id="1.10.1040.10">
    <property type="entry name" value="N-(1-d-carboxylethyl)-l-norvaline Dehydrogenase, domain 2"/>
    <property type="match status" value="1"/>
</dbReference>
<protein>
    <recommendedName>
        <fullName evidence="3 6">Mannitol-1-phosphate 5-dehydrogenase</fullName>
        <ecNumber evidence="2 6">1.1.1.17</ecNumber>
    </recommendedName>
</protein>
<feature type="compositionally biased region" description="Low complexity" evidence="7">
    <location>
        <begin position="1"/>
        <end position="21"/>
    </location>
</feature>
<dbReference type="AlphaFoldDB" id="F0RLI9"/>
<dbReference type="GO" id="GO:0008926">
    <property type="term" value="F:mannitol-1-phosphate 5-dehydrogenase activity"/>
    <property type="evidence" value="ECO:0007669"/>
    <property type="project" value="UniProtKB-UniRule"/>
</dbReference>
<dbReference type="GO" id="GO:0005829">
    <property type="term" value="C:cytosol"/>
    <property type="evidence" value="ECO:0007669"/>
    <property type="project" value="TreeGrafter"/>
</dbReference>
<keyword evidence="4 6" id="KW-0560">Oxidoreductase</keyword>
<dbReference type="NCBIfam" id="NF002652">
    <property type="entry name" value="PRK02318.2-5"/>
    <property type="match status" value="1"/>
</dbReference>
<evidence type="ECO:0000256" key="2">
    <source>
        <dbReference type="ARBA" id="ARBA00012939"/>
    </source>
</evidence>
<dbReference type="RefSeq" id="WP_013615521.1">
    <property type="nucleotide sequence ID" value="NC_015161.1"/>
</dbReference>
<dbReference type="eggNOG" id="COG0246">
    <property type="taxonomic scope" value="Bacteria"/>
</dbReference>
<dbReference type="NCBIfam" id="NF002646">
    <property type="entry name" value="PRK02318.1-2"/>
    <property type="match status" value="1"/>
</dbReference>
<keyword evidence="11" id="KW-1185">Reference proteome</keyword>
<dbReference type="InterPro" id="IPR000669">
    <property type="entry name" value="Mannitol_DH"/>
</dbReference>
<dbReference type="Proteomes" id="UP000007718">
    <property type="component" value="Chromosome"/>
</dbReference>
<evidence type="ECO:0000256" key="4">
    <source>
        <dbReference type="ARBA" id="ARBA00023002"/>
    </source>
</evidence>
<organism evidence="10 11">
    <name type="scientific">Deinococcus proteolyticus (strain ATCC 35074 / DSM 20540 / JCM 6276 / NBRC 101906 / NCIMB 13154 / VKM Ac-1939 / CCM 2703 / MRP)</name>
    <dbReference type="NCBI Taxonomy" id="693977"/>
    <lineage>
        <taxon>Bacteria</taxon>
        <taxon>Thermotogati</taxon>
        <taxon>Deinococcota</taxon>
        <taxon>Deinococci</taxon>
        <taxon>Deinococcales</taxon>
        <taxon>Deinococcaceae</taxon>
        <taxon>Deinococcus</taxon>
    </lineage>
</organism>
<dbReference type="PANTHER" id="PTHR30524">
    <property type="entry name" value="MANNITOL-1-PHOSPHATE 5-DEHYDROGENASE"/>
    <property type="match status" value="1"/>
</dbReference>